<dbReference type="GO" id="GO:0005975">
    <property type="term" value="P:carbohydrate metabolic process"/>
    <property type="evidence" value="ECO:0007669"/>
    <property type="project" value="InterPro"/>
</dbReference>
<protein>
    <submittedName>
        <fullName evidence="2">Transaldolase</fullName>
    </submittedName>
</protein>
<sequence length="346" mass="38344">MTQTTPTVLWNDSADPLELTQSMRWGCVGATCNPVIAYTTIKKHPEIWGPRIREIAERMPTAGEAEIGWQAVKDMTVEAAKLLEPIFEKYAGRNGRVSVQTNPRLHRNKDALVAQAVEFDALAKNIIVKIPATKTGIAAMEEATYRGVSINATVSFTVPQAVAVGEAIERALIRREAEGLDVTRMGPVVTIMGGRLDDWLKKVVTRDKLTIDPGYLEWAGVAALKRGYQVFTERGYRSRILSAAFRNHMQWSELIGGDLVVSPPFAWQQKFNSSGIEPVSRINKQVDSRILEALEKIPDFVRAFEVDGMTIEEFENFGSCSTTLRQFLAADADLDALVRDIIVPAP</sequence>
<accession>A0A4Q5MXU8</accession>
<proteinExistence type="predicted"/>
<keyword evidence="1" id="KW-0704">Schiff base</keyword>
<organism evidence="2 3">
    <name type="scientific">Pengzhenrongella frigida</name>
    <dbReference type="NCBI Taxonomy" id="1259133"/>
    <lineage>
        <taxon>Bacteria</taxon>
        <taxon>Bacillati</taxon>
        <taxon>Actinomycetota</taxon>
        <taxon>Actinomycetes</taxon>
        <taxon>Micrococcales</taxon>
        <taxon>Pengzhenrongella</taxon>
    </lineage>
</organism>
<reference evidence="2 3" key="1">
    <citation type="submission" date="2019-01" db="EMBL/GenBank/DDBJ databases">
        <title>Novel species of Cellulomonas.</title>
        <authorList>
            <person name="Liu Q."/>
            <person name="Xin Y.-H."/>
        </authorList>
    </citation>
    <scope>NUCLEOTIDE SEQUENCE [LARGE SCALE GENOMIC DNA]</scope>
    <source>
        <strain evidence="2 3">HLT2-17</strain>
    </source>
</reference>
<evidence type="ECO:0000313" key="3">
    <source>
        <dbReference type="Proteomes" id="UP000293764"/>
    </source>
</evidence>
<gene>
    <name evidence="2" type="ORF">EUA98_13520</name>
</gene>
<evidence type="ECO:0000256" key="1">
    <source>
        <dbReference type="ARBA" id="ARBA00023270"/>
    </source>
</evidence>
<dbReference type="InterPro" id="IPR013785">
    <property type="entry name" value="Aldolase_TIM"/>
</dbReference>
<dbReference type="Pfam" id="PF00923">
    <property type="entry name" value="TAL_FSA"/>
    <property type="match status" value="1"/>
</dbReference>
<dbReference type="SUPFAM" id="SSF51569">
    <property type="entry name" value="Aldolase"/>
    <property type="match status" value="1"/>
</dbReference>
<dbReference type="EMBL" id="SDWW01000033">
    <property type="protein sequence ID" value="RYV50475.1"/>
    <property type="molecule type" value="Genomic_DNA"/>
</dbReference>
<comment type="caution">
    <text evidence="2">The sequence shown here is derived from an EMBL/GenBank/DDBJ whole genome shotgun (WGS) entry which is preliminary data.</text>
</comment>
<dbReference type="PANTHER" id="PTHR10683">
    <property type="entry name" value="TRANSALDOLASE"/>
    <property type="match status" value="1"/>
</dbReference>
<dbReference type="InterPro" id="IPR001585">
    <property type="entry name" value="TAL/FSA"/>
</dbReference>
<dbReference type="Gene3D" id="3.20.20.70">
    <property type="entry name" value="Aldolase class I"/>
    <property type="match status" value="1"/>
</dbReference>
<keyword evidence="3" id="KW-1185">Reference proteome</keyword>
<dbReference type="AlphaFoldDB" id="A0A4Q5MXU8"/>
<dbReference type="OrthoDB" id="9809101at2"/>
<dbReference type="Proteomes" id="UP000293764">
    <property type="component" value="Unassembled WGS sequence"/>
</dbReference>
<evidence type="ECO:0000313" key="2">
    <source>
        <dbReference type="EMBL" id="RYV50475.1"/>
    </source>
</evidence>
<name>A0A4Q5MXU8_9MICO</name>